<protein>
    <submittedName>
        <fullName evidence="7">O-antigen translocase</fullName>
    </submittedName>
</protein>
<feature type="transmembrane region" description="Helical" evidence="6">
    <location>
        <begin position="388"/>
        <end position="410"/>
    </location>
</feature>
<evidence type="ECO:0000256" key="4">
    <source>
        <dbReference type="ARBA" id="ARBA00022989"/>
    </source>
</evidence>
<feature type="transmembrane region" description="Helical" evidence="6">
    <location>
        <begin position="221"/>
        <end position="246"/>
    </location>
</feature>
<evidence type="ECO:0000256" key="1">
    <source>
        <dbReference type="ARBA" id="ARBA00004651"/>
    </source>
</evidence>
<feature type="transmembrane region" description="Helical" evidence="6">
    <location>
        <begin position="252"/>
        <end position="277"/>
    </location>
</feature>
<dbReference type="AlphaFoldDB" id="A0A6S6SQ19"/>
<feature type="transmembrane region" description="Helical" evidence="6">
    <location>
        <begin position="298"/>
        <end position="317"/>
    </location>
</feature>
<feature type="transmembrane region" description="Helical" evidence="6">
    <location>
        <begin position="158"/>
        <end position="175"/>
    </location>
</feature>
<keyword evidence="3 6" id="KW-0812">Transmembrane</keyword>
<feature type="transmembrane region" description="Helical" evidence="6">
    <location>
        <begin position="118"/>
        <end position="137"/>
    </location>
</feature>
<dbReference type="Pfam" id="PF01943">
    <property type="entry name" value="Polysacc_synt"/>
    <property type="match status" value="1"/>
</dbReference>
<feature type="transmembrane region" description="Helical" evidence="6">
    <location>
        <begin position="41"/>
        <end position="63"/>
    </location>
</feature>
<dbReference type="EMBL" id="CACVAR010000166">
    <property type="protein sequence ID" value="CAA6807619.1"/>
    <property type="molecule type" value="Genomic_DNA"/>
</dbReference>
<evidence type="ECO:0000256" key="6">
    <source>
        <dbReference type="SAM" id="Phobius"/>
    </source>
</evidence>
<feature type="transmembrane region" description="Helical" evidence="6">
    <location>
        <begin position="181"/>
        <end position="200"/>
    </location>
</feature>
<dbReference type="InterPro" id="IPR050833">
    <property type="entry name" value="Poly_Biosynth_Transport"/>
</dbReference>
<dbReference type="PANTHER" id="PTHR30250">
    <property type="entry name" value="PST FAMILY PREDICTED COLANIC ACID TRANSPORTER"/>
    <property type="match status" value="1"/>
</dbReference>
<keyword evidence="2" id="KW-1003">Cell membrane</keyword>
<evidence type="ECO:0000256" key="5">
    <source>
        <dbReference type="ARBA" id="ARBA00023136"/>
    </source>
</evidence>
<sequence>MKEIFRGAFIIFIFKIMGAISLFLTYILIPRYYGVEAFGIFNLMFGLIMVATVLSRIGLDIYVIRIIPTLKENYGEVSLFLKRVLQILFMTSISVTLVFLVFLEPINEYIFKSMDASFYLVILALMILPYTLFNVLVEVFRGLDDIKIYSFFRNLSQNGTILLLLFSSIVFSLPYQPVEILFIALILITIAVIFVLFWFLKKREISILAKGKYQEKIVKHAYPMFLTASIMFLMGYVDSFMIAYYLDEYQVGIYGACISLSMILTFIPIAIGGYISPKIAESYDRKEFLKVKALFKDSLKLIFLTTIPIFVLMIVFADFFLGLFGTAFVVATTTLLIINFGFLSEAICGPVGFVMNMTDNQHIFMKILGVSLLINIIFNALLIPSYGINGAAIALLLSMLFWTISSLIILKIKDII</sequence>
<keyword evidence="4 6" id="KW-1133">Transmembrane helix</keyword>
<gene>
    <name evidence="7" type="ORF">HELGO_WM14899</name>
</gene>
<comment type="subcellular location">
    <subcellularLocation>
        <location evidence="1">Cell membrane</location>
        <topology evidence="1">Multi-pass membrane protein</topology>
    </subcellularLocation>
</comment>
<proteinExistence type="predicted"/>
<dbReference type="CDD" id="cd13128">
    <property type="entry name" value="MATE_Wzx_like"/>
    <property type="match status" value="1"/>
</dbReference>
<reference evidence="7" key="1">
    <citation type="submission" date="2020-01" db="EMBL/GenBank/DDBJ databases">
        <authorList>
            <person name="Meier V. D."/>
            <person name="Meier V D."/>
        </authorList>
    </citation>
    <scope>NUCLEOTIDE SEQUENCE</scope>
    <source>
        <strain evidence="7">HLG_WM_MAG_03</strain>
    </source>
</reference>
<evidence type="ECO:0000256" key="2">
    <source>
        <dbReference type="ARBA" id="ARBA00022475"/>
    </source>
</evidence>
<organism evidence="7">
    <name type="scientific">uncultured Sulfurovum sp</name>
    <dbReference type="NCBI Taxonomy" id="269237"/>
    <lineage>
        <taxon>Bacteria</taxon>
        <taxon>Pseudomonadati</taxon>
        <taxon>Campylobacterota</taxon>
        <taxon>Epsilonproteobacteria</taxon>
        <taxon>Campylobacterales</taxon>
        <taxon>Sulfurovaceae</taxon>
        <taxon>Sulfurovum</taxon>
        <taxon>environmental samples</taxon>
    </lineage>
</organism>
<evidence type="ECO:0000256" key="3">
    <source>
        <dbReference type="ARBA" id="ARBA00022692"/>
    </source>
</evidence>
<dbReference type="InterPro" id="IPR002797">
    <property type="entry name" value="Polysacc_synth"/>
</dbReference>
<accession>A0A6S6SQ19</accession>
<evidence type="ECO:0000313" key="7">
    <source>
        <dbReference type="EMBL" id="CAA6807619.1"/>
    </source>
</evidence>
<name>A0A6S6SQ19_9BACT</name>
<dbReference type="PANTHER" id="PTHR30250:SF11">
    <property type="entry name" value="O-ANTIGEN TRANSPORTER-RELATED"/>
    <property type="match status" value="1"/>
</dbReference>
<feature type="transmembrane region" description="Helical" evidence="6">
    <location>
        <begin position="84"/>
        <end position="103"/>
    </location>
</feature>
<keyword evidence="5 6" id="KW-0472">Membrane</keyword>
<feature type="transmembrane region" description="Helical" evidence="6">
    <location>
        <begin position="7"/>
        <end position="29"/>
    </location>
</feature>
<feature type="transmembrane region" description="Helical" evidence="6">
    <location>
        <begin position="363"/>
        <end position="382"/>
    </location>
</feature>
<dbReference type="GO" id="GO:0005886">
    <property type="term" value="C:plasma membrane"/>
    <property type="evidence" value="ECO:0007669"/>
    <property type="project" value="UniProtKB-SubCell"/>
</dbReference>